<dbReference type="SUPFAM" id="SSF56784">
    <property type="entry name" value="HAD-like"/>
    <property type="match status" value="1"/>
</dbReference>
<accession>A0A1U7CNS5</accession>
<dbReference type="GO" id="GO:0005886">
    <property type="term" value="C:plasma membrane"/>
    <property type="evidence" value="ECO:0007669"/>
    <property type="project" value="UniProtKB-SubCell"/>
</dbReference>
<evidence type="ECO:0000256" key="6">
    <source>
        <dbReference type="ARBA" id="ARBA00022475"/>
    </source>
</evidence>
<evidence type="ECO:0000256" key="18">
    <source>
        <dbReference type="SAM" id="MobiDB-lite"/>
    </source>
</evidence>
<dbReference type="FunFam" id="3.40.50.1000:FF:000001">
    <property type="entry name" value="Phospholipid-transporting ATPase IC"/>
    <property type="match status" value="1"/>
</dbReference>
<dbReference type="SFLD" id="SFLDS00003">
    <property type="entry name" value="Haloacid_Dehalogenase"/>
    <property type="match status" value="1"/>
</dbReference>
<keyword evidence="8" id="KW-0597">Phosphoprotein</keyword>
<dbReference type="NCBIfam" id="TIGR01494">
    <property type="entry name" value="ATPase_P-type"/>
    <property type="match status" value="1"/>
</dbReference>
<evidence type="ECO:0000256" key="14">
    <source>
        <dbReference type="ARBA" id="ARBA00022989"/>
    </source>
</evidence>
<feature type="transmembrane region" description="Helical" evidence="19">
    <location>
        <begin position="817"/>
        <end position="836"/>
    </location>
</feature>
<dbReference type="InterPro" id="IPR006068">
    <property type="entry name" value="ATPase_P-typ_cation-transptr_C"/>
</dbReference>
<evidence type="ECO:0000256" key="19">
    <source>
        <dbReference type="SAM" id="Phobius"/>
    </source>
</evidence>
<comment type="function">
    <text evidence="1">Mediates magnesium influx to the cytosol.</text>
</comment>
<dbReference type="SUPFAM" id="SSF81653">
    <property type="entry name" value="Calcium ATPase, transduction domain A"/>
    <property type="match status" value="1"/>
</dbReference>
<feature type="transmembrane region" description="Helical" evidence="19">
    <location>
        <begin position="754"/>
        <end position="776"/>
    </location>
</feature>
<reference evidence="22" key="1">
    <citation type="submission" date="2016-12" db="EMBL/GenBank/DDBJ databases">
        <title>Comparative genomics of four Isosphaeraceae planctomycetes: a common pool of plasmids and glycoside hydrolase genes.</title>
        <authorList>
            <person name="Ivanova A."/>
        </authorList>
    </citation>
    <scope>NUCLEOTIDE SEQUENCE [LARGE SCALE GENOMIC DNA]</scope>
    <source>
        <strain evidence="22">PX4</strain>
    </source>
</reference>
<keyword evidence="13" id="KW-1278">Translocase</keyword>
<dbReference type="PRINTS" id="PR01836">
    <property type="entry name" value="MGATPASE"/>
</dbReference>
<evidence type="ECO:0000313" key="22">
    <source>
        <dbReference type="Proteomes" id="UP000186309"/>
    </source>
</evidence>
<evidence type="ECO:0000256" key="16">
    <source>
        <dbReference type="ARBA" id="ARBA00029806"/>
    </source>
</evidence>
<dbReference type="EC" id="7.2.2.14" evidence="4"/>
<keyword evidence="11" id="KW-0067">ATP-binding</keyword>
<feature type="transmembrane region" description="Helical" evidence="19">
    <location>
        <begin position="788"/>
        <end position="805"/>
    </location>
</feature>
<evidence type="ECO:0000256" key="5">
    <source>
        <dbReference type="ARBA" id="ARBA00013555"/>
    </source>
</evidence>
<dbReference type="InterPro" id="IPR008250">
    <property type="entry name" value="ATPase_P-typ_transduc_dom_A_sf"/>
</dbReference>
<feature type="transmembrane region" description="Helical" evidence="19">
    <location>
        <begin position="310"/>
        <end position="335"/>
    </location>
</feature>
<dbReference type="InterPro" id="IPR036412">
    <property type="entry name" value="HAD-like_sf"/>
</dbReference>
<feature type="transmembrane region" description="Helical" evidence="19">
    <location>
        <begin position="283"/>
        <end position="304"/>
    </location>
</feature>
<feature type="transmembrane region" description="Helical" evidence="19">
    <location>
        <begin position="848"/>
        <end position="868"/>
    </location>
</feature>
<dbReference type="AlphaFoldDB" id="A0A1U7CNS5"/>
<keyword evidence="12" id="KW-0460">Magnesium</keyword>
<comment type="catalytic activity">
    <reaction evidence="17">
        <text>Mg(2+)(out) + ATP + H2O = Mg(2+)(in) + ADP + phosphate + H(+)</text>
        <dbReference type="Rhea" id="RHEA:10260"/>
        <dbReference type="ChEBI" id="CHEBI:15377"/>
        <dbReference type="ChEBI" id="CHEBI:15378"/>
        <dbReference type="ChEBI" id="CHEBI:18420"/>
        <dbReference type="ChEBI" id="CHEBI:30616"/>
        <dbReference type="ChEBI" id="CHEBI:43474"/>
        <dbReference type="ChEBI" id="CHEBI:456216"/>
        <dbReference type="EC" id="7.2.2.14"/>
    </reaction>
</comment>
<dbReference type="PROSITE" id="PS00154">
    <property type="entry name" value="ATPASE_E1_E2"/>
    <property type="match status" value="1"/>
</dbReference>
<keyword evidence="9 19" id="KW-0812">Transmembrane</keyword>
<keyword evidence="15 19" id="KW-0472">Membrane</keyword>
<evidence type="ECO:0000256" key="9">
    <source>
        <dbReference type="ARBA" id="ARBA00022692"/>
    </source>
</evidence>
<dbReference type="InterPro" id="IPR006415">
    <property type="entry name" value="P-type_ATPase_IIIB"/>
</dbReference>
<feature type="transmembrane region" description="Helical" evidence="19">
    <location>
        <begin position="91"/>
        <end position="116"/>
    </location>
</feature>
<dbReference type="InterPro" id="IPR059000">
    <property type="entry name" value="ATPase_P-type_domA"/>
</dbReference>
<keyword evidence="6" id="KW-1003">Cell membrane</keyword>
<dbReference type="GO" id="GO:0005524">
    <property type="term" value="F:ATP binding"/>
    <property type="evidence" value="ECO:0007669"/>
    <property type="project" value="UniProtKB-KW"/>
</dbReference>
<dbReference type="InterPro" id="IPR023298">
    <property type="entry name" value="ATPase_P-typ_TM_dom_sf"/>
</dbReference>
<dbReference type="STRING" id="1387353.BSF38_02029"/>
<keyword evidence="7" id="KW-0997">Cell inner membrane</keyword>
<dbReference type="SFLD" id="SFLDG00002">
    <property type="entry name" value="C1.7:_P-type_atpase_like"/>
    <property type="match status" value="1"/>
</dbReference>
<dbReference type="Gene3D" id="3.40.50.1000">
    <property type="entry name" value="HAD superfamily/HAD-like"/>
    <property type="match status" value="1"/>
</dbReference>
<name>A0A1U7CNS5_9BACT</name>
<dbReference type="Proteomes" id="UP000186309">
    <property type="component" value="Chromosome"/>
</dbReference>
<sequence length="881" mass="94286">MGASRGRHPEVSFPGKPVRAARRARSISGTESAKSSMVVDERGMADFWSLDAADVLRRTGSDRRGLTGEEARRRLALRGGRAIRRSGQGRLGLLFSQFKSPIILILAVAACMSASLGQLTDALIILTIVLGSGLLGFWQERGAADAVETLLARVRIKAAVLRDGSEAEIPAEEVVTGDLVVLNAGDVVPADCLVLESTDLHLDEATLTGETFPVEKATGRLPEGTALGRRSNCLFMGTHVVSGCAKALAVHIGAETEFGRVSGRMGRERPEAEFERGVRRFGYFLMQLTLILVLVIFAVNVALGRPALDALLFSTALAVGLTPQLLPAIVGVNLAHGAREMAKQKVIVKRLASIESFGSMNVLCSDKTGTLTEGVVRLQGALDFAGRPSQKVLLHAFINASFEAGFSNPIDEAVRAHRSFDLTGFRKLGEVPYDFVRKRLSVAVERDGRRFLVTKGALANVLEACTRAEGVGGEVVELASVRPEVERRYAELGGGGFRALGVAYRDFGTESRPTRSHEADMTFLGFLVLHDPPKTGIDATIRELGRLGIALKVITGDNRLVAATVSKLVGLTGPGILTGPEIARMSDAALTRRVSEVEIFAEIEPNQKERILLALKKAGNVVGYLGDGINDASALHAADVGISVDSAVDVAKEAADIVLLEKDLGVLVEGVREGRVAFANTLKYVYMATSANFGNMLSMAGLSPLISFLPLLPKQILFMNLLTDLPEMAIATDGVDPELTEQPRRWDVGDIRDFMVVFGALSSLFDFATFGVLLLALRAAPGEFRTGWFVESVISASLIVLVIRTRRPFFASRPGRTLLASTAVVGLVTLALPYTSPGRALGFQALPVGFLLAMGAIVASYVAATELAKRAFYGRRRPHAP</sequence>
<dbReference type="Pfam" id="PF00122">
    <property type="entry name" value="E1-E2_ATPase"/>
    <property type="match status" value="1"/>
</dbReference>
<keyword evidence="22" id="KW-1185">Reference proteome</keyword>
<dbReference type="Gene3D" id="2.70.150.10">
    <property type="entry name" value="Calcium-transporting ATPase, cytoplasmic transduction domain A"/>
    <property type="match status" value="1"/>
</dbReference>
<dbReference type="InterPro" id="IPR044492">
    <property type="entry name" value="P_typ_ATPase_HD_dom"/>
</dbReference>
<dbReference type="Pfam" id="PF13246">
    <property type="entry name" value="Cation_ATPase"/>
    <property type="match status" value="1"/>
</dbReference>
<keyword evidence="21" id="KW-0378">Hydrolase</keyword>
<evidence type="ECO:0000256" key="11">
    <source>
        <dbReference type="ARBA" id="ARBA00022840"/>
    </source>
</evidence>
<dbReference type="SMART" id="SM00831">
    <property type="entry name" value="Cation_ATPase_N"/>
    <property type="match status" value="1"/>
</dbReference>
<evidence type="ECO:0000256" key="7">
    <source>
        <dbReference type="ARBA" id="ARBA00022519"/>
    </source>
</evidence>
<evidence type="ECO:0000256" key="1">
    <source>
        <dbReference type="ARBA" id="ARBA00003954"/>
    </source>
</evidence>
<proteinExistence type="inferred from homology"/>
<feature type="region of interest" description="Disordered" evidence="18">
    <location>
        <begin position="1"/>
        <end position="29"/>
    </location>
</feature>
<dbReference type="Gene3D" id="1.20.1110.10">
    <property type="entry name" value="Calcium-transporting ATPase, transmembrane domain"/>
    <property type="match status" value="1"/>
</dbReference>
<dbReference type="PANTHER" id="PTHR42861">
    <property type="entry name" value="CALCIUM-TRANSPORTING ATPASE"/>
    <property type="match status" value="1"/>
</dbReference>
<feature type="domain" description="Cation-transporting P-type ATPase N-terminal" evidence="20">
    <location>
        <begin position="46"/>
        <end position="118"/>
    </location>
</feature>
<dbReference type="Pfam" id="PF00689">
    <property type="entry name" value="Cation_ATPase_C"/>
    <property type="match status" value="1"/>
</dbReference>
<comment type="similarity">
    <text evidence="3">Belongs to the cation transport ATPase (P-type) (TC 3.A.3) family. Type IIIB subfamily.</text>
</comment>
<evidence type="ECO:0000256" key="10">
    <source>
        <dbReference type="ARBA" id="ARBA00022741"/>
    </source>
</evidence>
<evidence type="ECO:0000259" key="20">
    <source>
        <dbReference type="SMART" id="SM00831"/>
    </source>
</evidence>
<gene>
    <name evidence="21" type="primary">mgtA_1</name>
    <name evidence="21" type="ORF">BSF38_02029</name>
</gene>
<dbReference type="InterPro" id="IPR018303">
    <property type="entry name" value="ATPase_P-typ_P_site"/>
</dbReference>
<evidence type="ECO:0000256" key="12">
    <source>
        <dbReference type="ARBA" id="ARBA00022842"/>
    </source>
</evidence>
<evidence type="ECO:0000256" key="3">
    <source>
        <dbReference type="ARBA" id="ARBA00008746"/>
    </source>
</evidence>
<evidence type="ECO:0000256" key="15">
    <source>
        <dbReference type="ARBA" id="ARBA00023136"/>
    </source>
</evidence>
<dbReference type="InterPro" id="IPR023299">
    <property type="entry name" value="ATPase_P-typ_cyto_dom_N"/>
</dbReference>
<dbReference type="KEGG" id="pbor:BSF38_02029"/>
<comment type="subcellular location">
    <subcellularLocation>
        <location evidence="2">Cell inner membrane</location>
        <topology evidence="2">Multi-pass membrane protein</topology>
    </subcellularLocation>
</comment>
<protein>
    <recommendedName>
        <fullName evidence="5">Magnesium-transporting ATPase, P-type 1</fullName>
        <ecNumber evidence="4">7.2.2.14</ecNumber>
    </recommendedName>
    <alternativeName>
        <fullName evidence="16">Mg(2+) transport ATPase, P-type 1</fullName>
    </alternativeName>
</protein>
<dbReference type="InterPro" id="IPR004014">
    <property type="entry name" value="ATPase_P-typ_cation-transptr_N"/>
</dbReference>
<dbReference type="SFLD" id="SFLDF00027">
    <property type="entry name" value="p-type_atpase"/>
    <property type="match status" value="1"/>
</dbReference>
<evidence type="ECO:0000256" key="17">
    <source>
        <dbReference type="ARBA" id="ARBA00047295"/>
    </source>
</evidence>
<evidence type="ECO:0000256" key="4">
    <source>
        <dbReference type="ARBA" id="ARBA00012786"/>
    </source>
</evidence>
<dbReference type="InterPro" id="IPR023214">
    <property type="entry name" value="HAD_sf"/>
</dbReference>
<dbReference type="Pfam" id="PF00690">
    <property type="entry name" value="Cation_ATPase_N"/>
    <property type="match status" value="1"/>
</dbReference>
<dbReference type="EMBL" id="CP019082">
    <property type="protein sequence ID" value="APW60556.1"/>
    <property type="molecule type" value="Genomic_DNA"/>
</dbReference>
<feature type="transmembrane region" description="Helical" evidence="19">
    <location>
        <begin position="122"/>
        <end position="138"/>
    </location>
</feature>
<dbReference type="NCBIfam" id="TIGR01524">
    <property type="entry name" value="ATPase-IIIB_Mg"/>
    <property type="match status" value="1"/>
</dbReference>
<dbReference type="InterPro" id="IPR001757">
    <property type="entry name" value="P_typ_ATPase"/>
</dbReference>
<keyword evidence="10" id="KW-0547">Nucleotide-binding</keyword>
<evidence type="ECO:0000256" key="8">
    <source>
        <dbReference type="ARBA" id="ARBA00022553"/>
    </source>
</evidence>
<dbReference type="Gene3D" id="3.40.1110.10">
    <property type="entry name" value="Calcium-transporting ATPase, cytoplasmic domain N"/>
    <property type="match status" value="1"/>
</dbReference>
<evidence type="ECO:0000256" key="13">
    <source>
        <dbReference type="ARBA" id="ARBA00022967"/>
    </source>
</evidence>
<organism evidence="21 22">
    <name type="scientific">Paludisphaera borealis</name>
    <dbReference type="NCBI Taxonomy" id="1387353"/>
    <lineage>
        <taxon>Bacteria</taxon>
        <taxon>Pseudomonadati</taxon>
        <taxon>Planctomycetota</taxon>
        <taxon>Planctomycetia</taxon>
        <taxon>Isosphaerales</taxon>
        <taxon>Isosphaeraceae</taxon>
        <taxon>Paludisphaera</taxon>
    </lineage>
</organism>
<dbReference type="GO" id="GO:0015444">
    <property type="term" value="F:P-type magnesium transporter activity"/>
    <property type="evidence" value="ECO:0007669"/>
    <property type="project" value="UniProtKB-EC"/>
</dbReference>
<keyword evidence="14 19" id="KW-1133">Transmembrane helix</keyword>
<dbReference type="GO" id="GO:0016887">
    <property type="term" value="F:ATP hydrolysis activity"/>
    <property type="evidence" value="ECO:0007669"/>
    <property type="project" value="InterPro"/>
</dbReference>
<evidence type="ECO:0000313" key="21">
    <source>
        <dbReference type="EMBL" id="APW60556.1"/>
    </source>
</evidence>
<dbReference type="SUPFAM" id="SSF81665">
    <property type="entry name" value="Calcium ATPase, transmembrane domain M"/>
    <property type="match status" value="1"/>
</dbReference>
<evidence type="ECO:0000256" key="2">
    <source>
        <dbReference type="ARBA" id="ARBA00004429"/>
    </source>
</evidence>